<reference evidence="2" key="1">
    <citation type="submission" date="2023-10" db="EMBL/GenBank/DDBJ databases">
        <title>Genome assemblies of two species of porcelain crab, Petrolisthes cinctipes and Petrolisthes manimaculis (Anomura: Porcellanidae).</title>
        <authorList>
            <person name="Angst P."/>
        </authorList>
    </citation>
    <scope>NUCLEOTIDE SEQUENCE</scope>
    <source>
        <strain evidence="2">PB745_01</strain>
        <tissue evidence="2">Gill</tissue>
    </source>
</reference>
<sequence length="540" mass="57958">MRGSEWELMLGERGGLRGERAGQVGLLAGAGRGGARQDYLRSERSSGGLMGGSSSSSRSSRFLRYSGALTTTALDRMSSPHAHTTPEMSYTARKYSSTFTPSSGTSRRSASREKDTCVGGVRRLSEDRLSSSRLSSDRLSSGRVVEDYRYSNGSGRVSEDRVSGSGRMSQDRMSGYGGRGSSSDRHSSSGYSSRRGSANSDLLHSSLTTSSTIIPPPPPPPPPPTSSSYTPSKTYSSSSSSSLSGSRSSSTTSRMENGGSGEVGGKGGESSGRYSRSSSTADLSSGSSTPGAAPTTSGYGSVSGYATMERRHSRRKREYMTTGERRSVERTASTDISPSYSSLDRRSKYGRTYSCDLPSCRTTPVKDYTKELYTRYSNPSSSSMSSPTTSTTNHNSNSVEGSERDGKQEWLSEGPGARKDVERDRSPSVRVIHEGLARINQELERHRHSLRDPSDDDSSSSHTSGSSRVPPPPPPPPPPPARRVRETQETRSMKAAIAARGPTRGMAPRTRVNKFAPLTENINVERQINLAPEVVIPVSK</sequence>
<evidence type="ECO:0000256" key="1">
    <source>
        <dbReference type="SAM" id="MobiDB-lite"/>
    </source>
</evidence>
<comment type="caution">
    <text evidence="2">The sequence shown here is derived from an EMBL/GenBank/DDBJ whole genome shotgun (WGS) entry which is preliminary data.</text>
</comment>
<feature type="compositionally biased region" description="Low complexity" evidence="1">
    <location>
        <begin position="271"/>
        <end position="288"/>
    </location>
</feature>
<feature type="compositionally biased region" description="Basic and acidic residues" evidence="1">
    <location>
        <begin position="483"/>
        <end position="492"/>
    </location>
</feature>
<accession>A0AAE1K6T5</accession>
<feature type="compositionally biased region" description="Pro residues" evidence="1">
    <location>
        <begin position="469"/>
        <end position="481"/>
    </location>
</feature>
<feature type="compositionally biased region" description="Polar residues" evidence="1">
    <location>
        <begin position="330"/>
        <end position="342"/>
    </location>
</feature>
<protein>
    <submittedName>
        <fullName evidence="2">Uncharacterized protein</fullName>
    </submittedName>
</protein>
<evidence type="ECO:0000313" key="2">
    <source>
        <dbReference type="EMBL" id="KAK3867066.1"/>
    </source>
</evidence>
<feature type="compositionally biased region" description="Gly residues" evidence="1">
    <location>
        <begin position="258"/>
        <end position="270"/>
    </location>
</feature>
<name>A0AAE1K6T5_PETCI</name>
<feature type="region of interest" description="Disordered" evidence="1">
    <location>
        <begin position="28"/>
        <end position="61"/>
    </location>
</feature>
<feature type="compositionally biased region" description="Polar residues" evidence="1">
    <location>
        <begin position="94"/>
        <end position="108"/>
    </location>
</feature>
<feature type="compositionally biased region" description="Low complexity" evidence="1">
    <location>
        <begin position="377"/>
        <end position="398"/>
    </location>
</feature>
<dbReference type="Proteomes" id="UP001286313">
    <property type="component" value="Unassembled WGS sequence"/>
</dbReference>
<feature type="compositionally biased region" description="Low complexity" evidence="1">
    <location>
        <begin position="226"/>
        <end position="254"/>
    </location>
</feature>
<feature type="compositionally biased region" description="Pro residues" evidence="1">
    <location>
        <begin position="214"/>
        <end position="225"/>
    </location>
</feature>
<keyword evidence="3" id="KW-1185">Reference proteome</keyword>
<feature type="compositionally biased region" description="Basic and acidic residues" evidence="1">
    <location>
        <begin position="401"/>
        <end position="453"/>
    </location>
</feature>
<feature type="compositionally biased region" description="Low complexity" evidence="1">
    <location>
        <begin position="131"/>
        <end position="141"/>
    </location>
</feature>
<dbReference type="EMBL" id="JAWQEG010003280">
    <property type="protein sequence ID" value="KAK3867066.1"/>
    <property type="molecule type" value="Genomic_DNA"/>
</dbReference>
<feature type="region of interest" description="Disordered" evidence="1">
    <location>
        <begin position="73"/>
        <end position="509"/>
    </location>
</feature>
<gene>
    <name evidence="2" type="ORF">Pcinc_027448</name>
</gene>
<organism evidence="2 3">
    <name type="scientific">Petrolisthes cinctipes</name>
    <name type="common">Flat porcelain crab</name>
    <dbReference type="NCBI Taxonomy" id="88211"/>
    <lineage>
        <taxon>Eukaryota</taxon>
        <taxon>Metazoa</taxon>
        <taxon>Ecdysozoa</taxon>
        <taxon>Arthropoda</taxon>
        <taxon>Crustacea</taxon>
        <taxon>Multicrustacea</taxon>
        <taxon>Malacostraca</taxon>
        <taxon>Eumalacostraca</taxon>
        <taxon>Eucarida</taxon>
        <taxon>Decapoda</taxon>
        <taxon>Pleocyemata</taxon>
        <taxon>Anomura</taxon>
        <taxon>Galatheoidea</taxon>
        <taxon>Porcellanidae</taxon>
        <taxon>Petrolisthes</taxon>
    </lineage>
</organism>
<proteinExistence type="predicted"/>
<evidence type="ECO:0000313" key="3">
    <source>
        <dbReference type="Proteomes" id="UP001286313"/>
    </source>
</evidence>
<dbReference type="AlphaFoldDB" id="A0AAE1K6T5"/>
<feature type="compositionally biased region" description="Low complexity" evidence="1">
    <location>
        <begin position="52"/>
        <end position="61"/>
    </location>
</feature>
<feature type="compositionally biased region" description="Low complexity" evidence="1">
    <location>
        <begin position="188"/>
        <end position="197"/>
    </location>
</feature>